<accession>A0A066UN90</accession>
<dbReference type="RefSeq" id="WP_052585192.1">
    <property type="nucleotide sequence ID" value="NZ_AOMT01000005.1"/>
</dbReference>
<gene>
    <name evidence="1" type="ORF">MBO_00575</name>
</gene>
<dbReference type="AlphaFoldDB" id="A0A066UN90"/>
<evidence type="ECO:0000313" key="2">
    <source>
        <dbReference type="Proteomes" id="UP000035860"/>
    </source>
</evidence>
<sequence>MNDTPSFILQDILTTPDFIFRTHNVKIDKFIIQKNLPMMFLAHYDSLPDDIKTQKPLDLSLLKMMNEKVTAQEACRILELPAGTIQAATHIKISGTTVIVCDDFPLALHLSFTNTAKESQATYHLDIDQSLSAEAGNFVFAGNVNVLHKSTTKTLTSVDFSEEEYIIEPSDGYTRLPNAHALSTTYTLNTLKDNSPQALSYLQQSIQYKIMSHYHDQFGS</sequence>
<dbReference type="EMBL" id="AOMT01000005">
    <property type="protein sequence ID" value="KDN25653.1"/>
    <property type="molecule type" value="Genomic_DNA"/>
</dbReference>
<evidence type="ECO:0000313" key="1">
    <source>
        <dbReference type="EMBL" id="KDN25653.1"/>
    </source>
</evidence>
<name>A0A066UN90_9GAMM</name>
<comment type="caution">
    <text evidence="1">The sequence shown here is derived from an EMBL/GenBank/DDBJ whole genome shotgun (WGS) entry which is preliminary data.</text>
</comment>
<protein>
    <submittedName>
        <fullName evidence="1">Uncharacterized protein</fullName>
    </submittedName>
</protein>
<keyword evidence="2" id="KW-1185">Reference proteome</keyword>
<organism evidence="1 2">
    <name type="scientific">Moraxella bovoculi 237</name>
    <dbReference type="NCBI Taxonomy" id="743974"/>
    <lineage>
        <taxon>Bacteria</taxon>
        <taxon>Pseudomonadati</taxon>
        <taxon>Pseudomonadota</taxon>
        <taxon>Gammaproteobacteria</taxon>
        <taxon>Moraxellales</taxon>
        <taxon>Moraxellaceae</taxon>
        <taxon>Moraxella</taxon>
    </lineage>
</organism>
<dbReference type="Proteomes" id="UP000035860">
    <property type="component" value="Unassembled WGS sequence"/>
</dbReference>
<proteinExistence type="predicted"/>
<dbReference type="OrthoDB" id="6646843at2"/>
<dbReference type="eggNOG" id="ENOG5033YR0">
    <property type="taxonomic scope" value="Bacteria"/>
</dbReference>
<reference evidence="1 2" key="1">
    <citation type="journal article" date="2014" name="Genome Announc.">
        <title>Draft Genome Sequence of Moraxella bovoculi Strain 237T (ATCC BAA-1259T) Isolated from a Calf with Infectious Bovine Keratoconjunctivitis.</title>
        <authorList>
            <person name="Calcutt M.J."/>
            <person name="Foecking M.F."/>
            <person name="Martin N.T."/>
            <person name="Mhlanga-Mutangadura T."/>
            <person name="Reilly T.J."/>
        </authorList>
    </citation>
    <scope>NUCLEOTIDE SEQUENCE [LARGE SCALE GENOMIC DNA]</scope>
    <source>
        <strain evidence="1 2">237</strain>
    </source>
</reference>